<feature type="transmembrane region" description="Helical" evidence="1">
    <location>
        <begin position="7"/>
        <end position="30"/>
    </location>
</feature>
<evidence type="ECO:0000256" key="1">
    <source>
        <dbReference type="SAM" id="Phobius"/>
    </source>
</evidence>
<reference evidence="2" key="1">
    <citation type="submission" date="2020-02" db="EMBL/GenBank/DDBJ databases">
        <authorList>
            <person name="Meier V. D."/>
        </authorList>
    </citation>
    <scope>NUCLEOTIDE SEQUENCE</scope>
    <source>
        <strain evidence="2">AVDCRST_MAG64</strain>
    </source>
</reference>
<evidence type="ECO:0000313" key="2">
    <source>
        <dbReference type="EMBL" id="CAA9397732.1"/>
    </source>
</evidence>
<feature type="transmembrane region" description="Helical" evidence="1">
    <location>
        <begin position="71"/>
        <end position="91"/>
    </location>
</feature>
<name>A0A6J4NWQ5_9BACT</name>
<feature type="transmembrane region" description="Helical" evidence="1">
    <location>
        <begin position="103"/>
        <end position="124"/>
    </location>
</feature>
<organism evidence="2">
    <name type="scientific">uncultured Phycisphaerae bacterium</name>
    <dbReference type="NCBI Taxonomy" id="904963"/>
    <lineage>
        <taxon>Bacteria</taxon>
        <taxon>Pseudomonadati</taxon>
        <taxon>Planctomycetota</taxon>
        <taxon>Phycisphaerae</taxon>
        <taxon>environmental samples</taxon>
    </lineage>
</organism>
<keyword evidence="1" id="KW-1133">Transmembrane helix</keyword>
<accession>A0A6J4NWQ5</accession>
<protein>
    <submittedName>
        <fullName evidence="2">Uncharacterized protein</fullName>
    </submittedName>
</protein>
<dbReference type="AlphaFoldDB" id="A0A6J4NWQ5"/>
<keyword evidence="1" id="KW-0812">Transmembrane</keyword>
<dbReference type="EMBL" id="CADCUQ010000346">
    <property type="protein sequence ID" value="CAA9397732.1"/>
    <property type="molecule type" value="Genomic_DNA"/>
</dbReference>
<feature type="transmembrane region" description="Helical" evidence="1">
    <location>
        <begin position="42"/>
        <end position="59"/>
    </location>
</feature>
<keyword evidence="1" id="KW-0472">Membrane</keyword>
<proteinExistence type="predicted"/>
<gene>
    <name evidence="2" type="ORF">AVDCRST_MAG64-1616</name>
</gene>
<sequence length="186" mass="19917">MTRTVARLILAMLLLPATGAVFLVLFLALVPTNGPPRVGRLLAMWSALYVFVGAYWVMLWRDMVPWNRRRVTLTALGTVLSLAGGAAVAVGCLAIDRRLPPPIAVLIGGGTVPITWVLATVLLWRETAAERLGRLTAHGMPVLACPLCGYNLAGLTEARCPECGASFTLEQIVLARPRPGPQPAEL</sequence>